<keyword evidence="3 7" id="KW-0720">Serine protease</keyword>
<evidence type="ECO:0000259" key="10">
    <source>
        <dbReference type="PROSITE" id="PS51829"/>
    </source>
</evidence>
<dbReference type="InterPro" id="IPR000209">
    <property type="entry name" value="Peptidase_S8/S53_dom"/>
</dbReference>
<dbReference type="SUPFAM" id="SSF52743">
    <property type="entry name" value="Subtilisin-like"/>
    <property type="match status" value="1"/>
</dbReference>
<feature type="region of interest" description="Disordered" evidence="8">
    <location>
        <begin position="1823"/>
        <end position="1919"/>
    </location>
</feature>
<feature type="compositionally biased region" description="Acidic residues" evidence="8">
    <location>
        <begin position="1907"/>
        <end position="1919"/>
    </location>
</feature>
<dbReference type="InterPro" id="IPR002884">
    <property type="entry name" value="P_dom"/>
</dbReference>
<keyword evidence="1 7" id="KW-0645">Protease</keyword>
<dbReference type="Proteomes" id="UP000291116">
    <property type="component" value="Unassembled WGS sequence"/>
</dbReference>
<dbReference type="InterPro" id="IPR023828">
    <property type="entry name" value="Peptidase_S8_Ser-AS"/>
</dbReference>
<keyword evidence="2 7" id="KW-0378">Hydrolase</keyword>
<dbReference type="Gene3D" id="2.60.120.260">
    <property type="entry name" value="Galactose-binding domain-like"/>
    <property type="match status" value="1"/>
</dbReference>
<dbReference type="GO" id="GO:0016020">
    <property type="term" value="C:membrane"/>
    <property type="evidence" value="ECO:0007669"/>
    <property type="project" value="TreeGrafter"/>
</dbReference>
<keyword evidence="9" id="KW-1133">Transmembrane helix</keyword>
<dbReference type="PROSITE" id="PS00138">
    <property type="entry name" value="SUBTILASE_SER"/>
    <property type="match status" value="1"/>
</dbReference>
<feature type="active site" description="Charge relay system" evidence="6 7">
    <location>
        <position position="211"/>
    </location>
</feature>
<dbReference type="Pfam" id="PF00082">
    <property type="entry name" value="Peptidase_S8"/>
    <property type="match status" value="2"/>
</dbReference>
<dbReference type="EC" id="3.4.21.62" evidence="5"/>
<dbReference type="GO" id="GO:0004252">
    <property type="term" value="F:serine-type endopeptidase activity"/>
    <property type="evidence" value="ECO:0007669"/>
    <property type="project" value="UniProtKB-UniRule"/>
</dbReference>
<dbReference type="PRINTS" id="PR00723">
    <property type="entry name" value="SUBTILISIN"/>
</dbReference>
<dbReference type="PROSITE" id="PS51892">
    <property type="entry name" value="SUBTILASE"/>
    <property type="match status" value="1"/>
</dbReference>
<keyword evidence="9" id="KW-0472">Membrane</keyword>
<evidence type="ECO:0000256" key="4">
    <source>
        <dbReference type="ARBA" id="ARBA00023529"/>
    </source>
</evidence>
<feature type="transmembrane region" description="Helical" evidence="9">
    <location>
        <begin position="1792"/>
        <end position="1815"/>
    </location>
</feature>
<dbReference type="InterPro" id="IPR036852">
    <property type="entry name" value="Peptidase_S8/S53_dom_sf"/>
</dbReference>
<evidence type="ECO:0000256" key="6">
    <source>
        <dbReference type="PIRSR" id="PIRSR615500-1"/>
    </source>
</evidence>
<keyword evidence="12" id="KW-1185">Reference proteome</keyword>
<dbReference type="PROSITE" id="PS51829">
    <property type="entry name" value="P_HOMO_B"/>
    <property type="match status" value="1"/>
</dbReference>
<accession>A0A448ZMT0</accession>
<feature type="compositionally biased region" description="Acidic residues" evidence="8">
    <location>
        <begin position="1855"/>
        <end position="1887"/>
    </location>
</feature>
<name>A0A448ZMT0_9STRA</name>
<reference evidence="11 12" key="1">
    <citation type="submission" date="2019-01" db="EMBL/GenBank/DDBJ databases">
        <authorList>
            <person name="Ferrante I. M."/>
        </authorList>
    </citation>
    <scope>NUCLEOTIDE SEQUENCE [LARGE SCALE GENOMIC DNA]</scope>
    <source>
        <strain evidence="11 12">B856</strain>
    </source>
</reference>
<evidence type="ECO:0000256" key="1">
    <source>
        <dbReference type="ARBA" id="ARBA00022670"/>
    </source>
</evidence>
<evidence type="ECO:0000256" key="2">
    <source>
        <dbReference type="ARBA" id="ARBA00022801"/>
    </source>
</evidence>
<feature type="compositionally biased region" description="Acidic residues" evidence="8">
    <location>
        <begin position="1835"/>
        <end position="1846"/>
    </location>
</feature>
<organism evidence="11 12">
    <name type="scientific">Pseudo-nitzschia multistriata</name>
    <dbReference type="NCBI Taxonomy" id="183589"/>
    <lineage>
        <taxon>Eukaryota</taxon>
        <taxon>Sar</taxon>
        <taxon>Stramenopiles</taxon>
        <taxon>Ochrophyta</taxon>
        <taxon>Bacillariophyta</taxon>
        <taxon>Bacillariophyceae</taxon>
        <taxon>Bacillariophycidae</taxon>
        <taxon>Bacillariales</taxon>
        <taxon>Bacillariaceae</taxon>
        <taxon>Pseudo-nitzschia</taxon>
    </lineage>
</organism>
<dbReference type="InterPro" id="IPR015500">
    <property type="entry name" value="Peptidase_S8_subtilisin-rel"/>
</dbReference>
<feature type="domain" description="P/Homo B" evidence="10">
    <location>
        <begin position="575"/>
        <end position="718"/>
    </location>
</feature>
<evidence type="ECO:0000313" key="11">
    <source>
        <dbReference type="EMBL" id="VEU43346.1"/>
    </source>
</evidence>
<dbReference type="InterPro" id="IPR022398">
    <property type="entry name" value="Peptidase_S8_His-AS"/>
</dbReference>
<gene>
    <name evidence="11" type="ORF">PSNMU_V1.4_AUG-EV-PASAV3_0103620</name>
</gene>
<sequence length="1919" mass="205197">MWRSKSKRLLMPSPGRNHPGNRLAAAAADSVQKLLLLAATALAIVSLTNPAAVTANPEEIDYTCDPGLDYSPDNQCQTIQDGICDDPRHGGSGGDACIGQDCIDCNVHCKQFQADCYGCLNAKGCYYCPEDGTCENSNFYTSTNKVPACSEPDVYLSNVLGDTPDACIDADSYTQDPLWSGSEWMYDEINLVEVWEEYGLSGKGVSIRINDDGVYVNNKEFEGRFQDEENSCGFFMPNSMDQDVDGHGTAVAGIVLGNDNNDLCATGIAHEATFSSCNFFADDVPYSAMAYKLDTFDISQNSVGMPGCGEEGQHGSRGGGPVLSKYNQVCPFEYTDSLYQPCVECDGEFIEDNTLSLSCQTAIARHCKSHYKLDRAACTDFPEIIIGGDCDFDKLPIAAIKAIELGIEEGRDGKGTIYTFASGNDFSKGDNVNFSGWTNSRYTISVGSVGKDGEHADYSTSGAGLMVSAPGGDPKDVGHLMTAGLGDEKCVDSGQGTSFACPVVTGVIALMLEANPDLTWRDVQGVLVETSRSIEDDEDLTTTVNGAGLWHSNWYGFGVIDAKAAVDAAISWEPFSEELQAIGISDEVEDVLSVDPEDEYVSKIVLDPVEDGYPDDFVAESTVILLDLAHYNRGGLQITLESPSGTTSVLTPGKRPEAGALDDGERWKLMTLKNWGEDPTGKWKLKIRDLSVEENEVVNPEPDIFSQWTLIVYGRSATGQKGFGGEEDEADANLTSDLCLNPTAPSTGCLTLGDGNSSCPAGATLNFNEGSITVDANIVCPEEILIGDNMHYSEASQRGLCSCEAALFDGNCDVLHEDLECECFSCPDGLRMSTAYSCNKPIFNDCLTFDCLGNCNGPYEPPLLGQPLPTGGGGTQDQPLGQPVMTPVVAPVGEPTGEQPLIPPDGQPPNGQPVSAPVLQPIGQQTPTDEGVGSEPVPPNDEPVGEPVISPDNTSAGSASDVPTLGEEVASEPATTCKSALPVESAATNGGNITAVSILGLEGTCLSGLETLAGWYSVVGNGKVFTLQACPRDPSKNIGISVFTGECGSLVCIENQSRQAATCENGYSTSWITENEKTYSILLTGLPVGVDLISSGRRLEAVDGPDFELEFTEEQIPENSLCGLSSSIASEGSAKGITVIGDSDYVYNTCEGTEKTGAWYSVSEGTPSEDGIIVYEASTCNSETTFYNALSIFRGDCTSLQCVDVDVLPCADNDYGQRVYWTTSKEEAFQIFVHAADTIEAALFDAGSYEIDIAFNDRQINDQCSQAIELELDAEIMGSTKGSKPDMSAISDSSCGTGSAGVWHSIVGNGGIFQASTCSNETDHKTSIYVYSGGCGSLNCIDEKGPNKSLCLDEVASDKAAVVNFKTQVDVLYHVLVSGHEEDGKESGNFGLTVTEITPSAGNECKEALPISLDDPSTLGSTLQSTVDFSLGDVCGAPLDTPGVWYTIEGTGKGLEISTCKSNNFNTAISVFEGSCESLECVTGTQAKDAACDNSGVTAAFQSKSATTYYIFVHGTESLSSMGDFELTYKEFDVLETNEFCPQARSITADGSRIQGSTEDATHATIQETSCGVEISNPGLWYNFKGNGQPFTISACNEDADEFDVSISIFTGSCGNLKCIAGTTFFQNVCSTLETRRQLQSSTSGNNVRLMTVNLEDYYVFVHGQNGVGDFDLFVRDENLSGFGTAAPSETPIQYGTDLYRWTIIDVGIEIVTDYLKLTIVSPPNNGTASVLGPIIEYNPNSGFNGDDAMTLDGCVQSDCLRFDVIVSVMGNERTIPLSLNGSTSDDEWNKLWLLAILLVLVPCCTCIPLIYFFYQKKKRKQEENDVNNHSSDSEGFEDDFSDDDEKGERKLLSNDDDYSDDDWESSDDDESSDDNSESSFDDEDADGWGSTLPSKPKKPAVTDPNSENDWESSDSDED</sequence>
<dbReference type="EMBL" id="CAACVS010000535">
    <property type="protein sequence ID" value="VEU43346.1"/>
    <property type="molecule type" value="Genomic_DNA"/>
</dbReference>
<feature type="compositionally biased region" description="Pro residues" evidence="8">
    <location>
        <begin position="901"/>
        <end position="911"/>
    </location>
</feature>
<dbReference type="GO" id="GO:0012505">
    <property type="term" value="C:endomembrane system"/>
    <property type="evidence" value="ECO:0007669"/>
    <property type="project" value="UniProtKB-ARBA"/>
</dbReference>
<dbReference type="OrthoDB" id="300641at2759"/>
<dbReference type="InterPro" id="IPR008979">
    <property type="entry name" value="Galactose-bd-like_sf"/>
</dbReference>
<feature type="active site" description="Charge relay system" evidence="6 7">
    <location>
        <position position="498"/>
    </location>
</feature>
<dbReference type="SUPFAM" id="SSF49785">
    <property type="entry name" value="Galactose-binding domain-like"/>
    <property type="match status" value="1"/>
</dbReference>
<dbReference type="PANTHER" id="PTHR42884">
    <property type="entry name" value="PROPROTEIN CONVERTASE SUBTILISIN/KEXIN-RELATED"/>
    <property type="match status" value="1"/>
</dbReference>
<feature type="region of interest" description="Disordered" evidence="8">
    <location>
        <begin position="866"/>
        <end position="975"/>
    </location>
</feature>
<evidence type="ECO:0000256" key="9">
    <source>
        <dbReference type="SAM" id="Phobius"/>
    </source>
</evidence>
<evidence type="ECO:0000256" key="8">
    <source>
        <dbReference type="SAM" id="MobiDB-lite"/>
    </source>
</evidence>
<dbReference type="PANTHER" id="PTHR42884:SF14">
    <property type="entry name" value="NEUROENDOCRINE CONVERTASE 1"/>
    <property type="match status" value="1"/>
</dbReference>
<evidence type="ECO:0000313" key="12">
    <source>
        <dbReference type="Proteomes" id="UP000291116"/>
    </source>
</evidence>
<keyword evidence="9" id="KW-0812">Transmembrane</keyword>
<feature type="active site" description="Charge relay system" evidence="6 7">
    <location>
        <position position="247"/>
    </location>
</feature>
<feature type="region of interest" description="Disordered" evidence="8">
    <location>
        <begin position="1"/>
        <end position="20"/>
    </location>
</feature>
<evidence type="ECO:0000256" key="7">
    <source>
        <dbReference type="PROSITE-ProRule" id="PRU01240"/>
    </source>
</evidence>
<dbReference type="GO" id="GO:0005737">
    <property type="term" value="C:cytoplasm"/>
    <property type="evidence" value="ECO:0007669"/>
    <property type="project" value="UniProtKB-ARBA"/>
</dbReference>
<dbReference type="Gene3D" id="3.40.50.200">
    <property type="entry name" value="Peptidase S8/S53 domain"/>
    <property type="match status" value="2"/>
</dbReference>
<dbReference type="PROSITE" id="PS00137">
    <property type="entry name" value="SUBTILASE_HIS"/>
    <property type="match status" value="1"/>
</dbReference>
<comment type="catalytic activity">
    <reaction evidence="4">
        <text>Hydrolysis of proteins with broad specificity for peptide bonds, and a preference for a large uncharged residue in P1. Hydrolyzes peptide amides.</text>
        <dbReference type="EC" id="3.4.21.62"/>
    </reaction>
</comment>
<protein>
    <recommendedName>
        <fullName evidence="5">subtilisin</fullName>
        <ecNumber evidence="5">3.4.21.62</ecNumber>
    </recommendedName>
</protein>
<dbReference type="GO" id="GO:0016485">
    <property type="term" value="P:protein processing"/>
    <property type="evidence" value="ECO:0007669"/>
    <property type="project" value="TreeGrafter"/>
</dbReference>
<proteinExistence type="inferred from homology"/>
<dbReference type="Pfam" id="PF01483">
    <property type="entry name" value="P_proprotein"/>
    <property type="match status" value="1"/>
</dbReference>
<comment type="similarity">
    <text evidence="7">Belongs to the peptidase S8 family.</text>
</comment>
<evidence type="ECO:0000256" key="3">
    <source>
        <dbReference type="ARBA" id="ARBA00022825"/>
    </source>
</evidence>
<evidence type="ECO:0000256" key="5">
    <source>
        <dbReference type="ARBA" id="ARBA00023619"/>
    </source>
</evidence>